<comment type="function">
    <text evidence="6">Component of the ESCRT-I complex, a regulator of vesicular trafficking process. Required for the sorting of endocytic ubiquitinated cargos into multivesicular bodies. May be involved in cell growth and differentiation.</text>
</comment>
<evidence type="ECO:0000256" key="1">
    <source>
        <dbReference type="ARBA" id="ARBA00004633"/>
    </source>
</evidence>
<comment type="similarity">
    <text evidence="2">Belongs to the VPS37 family.</text>
</comment>
<evidence type="ECO:0000256" key="3">
    <source>
        <dbReference type="ARBA" id="ARBA00022448"/>
    </source>
</evidence>
<evidence type="ECO:0000256" key="7">
    <source>
        <dbReference type="PROSITE-ProRule" id="PRU00646"/>
    </source>
</evidence>
<dbReference type="Gene3D" id="1.10.287.660">
    <property type="entry name" value="Helix hairpin bin"/>
    <property type="match status" value="1"/>
</dbReference>
<keyword evidence="3 7" id="KW-0813">Transport</keyword>
<dbReference type="InterPro" id="IPR037202">
    <property type="entry name" value="ESCRT_assembly_dom"/>
</dbReference>
<evidence type="ECO:0000256" key="5">
    <source>
        <dbReference type="ARBA" id="ARBA00022927"/>
    </source>
</evidence>
<accession>A0ABD2QL38</accession>
<dbReference type="EMBL" id="JBJKFK010000064">
    <property type="protein sequence ID" value="KAL3320264.1"/>
    <property type="molecule type" value="Genomic_DNA"/>
</dbReference>
<evidence type="ECO:0000256" key="2">
    <source>
        <dbReference type="ARBA" id="ARBA00007617"/>
    </source>
</evidence>
<dbReference type="GO" id="GO:0000813">
    <property type="term" value="C:ESCRT I complex"/>
    <property type="evidence" value="ECO:0007669"/>
    <property type="project" value="UniProtKB-ARBA"/>
</dbReference>
<reference evidence="9 10" key="1">
    <citation type="submission" date="2024-11" db="EMBL/GenBank/DDBJ databases">
        <title>Adaptive evolution of stress response genes in parasites aligns with host niche diversity.</title>
        <authorList>
            <person name="Hahn C."/>
            <person name="Resl P."/>
        </authorList>
    </citation>
    <scope>NUCLEOTIDE SEQUENCE [LARGE SCALE GENOMIC DNA]</scope>
    <source>
        <strain evidence="9">EGGRZ-B1_66</strain>
        <tissue evidence="9">Body</tissue>
    </source>
</reference>
<organism evidence="9 10">
    <name type="scientific">Cichlidogyrus casuarinus</name>
    <dbReference type="NCBI Taxonomy" id="1844966"/>
    <lineage>
        <taxon>Eukaryota</taxon>
        <taxon>Metazoa</taxon>
        <taxon>Spiralia</taxon>
        <taxon>Lophotrochozoa</taxon>
        <taxon>Platyhelminthes</taxon>
        <taxon>Monogenea</taxon>
        <taxon>Monopisthocotylea</taxon>
        <taxon>Dactylogyridea</taxon>
        <taxon>Ancyrocephalidae</taxon>
        <taxon>Cichlidogyrus</taxon>
    </lineage>
</organism>
<dbReference type="GO" id="GO:0031902">
    <property type="term" value="C:late endosome membrane"/>
    <property type="evidence" value="ECO:0007669"/>
    <property type="project" value="UniProtKB-SubCell"/>
</dbReference>
<dbReference type="PANTHER" id="PTHR13678">
    <property type="entry name" value="VACUOLAR PROTEIN SORTING-ASSOCIATED PROTEIN 37"/>
    <property type="match status" value="1"/>
</dbReference>
<protein>
    <submittedName>
        <fullName evidence="9">Vacuolar protein sorting-associated protein 37C</fullName>
    </submittedName>
</protein>
<dbReference type="AlphaFoldDB" id="A0ABD2QL38"/>
<keyword evidence="5 7" id="KW-0653">Protein transport</keyword>
<dbReference type="GO" id="GO:0015031">
    <property type="term" value="P:protein transport"/>
    <property type="evidence" value="ECO:0007669"/>
    <property type="project" value="UniProtKB-UniRule"/>
</dbReference>
<proteinExistence type="inferred from homology"/>
<gene>
    <name evidence="9" type="primary">VPS37C</name>
    <name evidence="9" type="ORF">Ciccas_001036</name>
</gene>
<evidence type="ECO:0000313" key="9">
    <source>
        <dbReference type="EMBL" id="KAL3320264.1"/>
    </source>
</evidence>
<evidence type="ECO:0000256" key="6">
    <source>
        <dbReference type="ARBA" id="ARBA00025010"/>
    </source>
</evidence>
<comment type="subcellular location">
    <subcellularLocation>
        <location evidence="1">Late endosome membrane</location>
        <topology evidence="1">Peripheral membrane protein</topology>
    </subcellularLocation>
</comment>
<dbReference type="PANTHER" id="PTHR13678:SF27">
    <property type="entry name" value="LD45836P"/>
    <property type="match status" value="1"/>
</dbReference>
<evidence type="ECO:0000256" key="4">
    <source>
        <dbReference type="ARBA" id="ARBA00022753"/>
    </source>
</evidence>
<evidence type="ECO:0000313" key="10">
    <source>
        <dbReference type="Proteomes" id="UP001626550"/>
    </source>
</evidence>
<dbReference type="InterPro" id="IPR009851">
    <property type="entry name" value="Mod_r"/>
</dbReference>
<dbReference type="PROSITE" id="PS51314">
    <property type="entry name" value="VPS37_C"/>
    <property type="match status" value="1"/>
</dbReference>
<dbReference type="InterPro" id="IPR029012">
    <property type="entry name" value="Helix_hairpin_bin_sf"/>
</dbReference>
<comment type="caution">
    <text evidence="9">The sequence shown here is derived from an EMBL/GenBank/DDBJ whole genome shotgun (WGS) entry which is preliminary data.</text>
</comment>
<dbReference type="SUPFAM" id="SSF140111">
    <property type="entry name" value="Endosomal sorting complex assembly domain"/>
    <property type="match status" value="1"/>
</dbReference>
<keyword evidence="10" id="KW-1185">Reference proteome</keyword>
<name>A0ABD2QL38_9PLAT</name>
<dbReference type="Pfam" id="PF07200">
    <property type="entry name" value="Mod_r"/>
    <property type="match status" value="1"/>
</dbReference>
<feature type="domain" description="VPS37 C-terminal" evidence="8">
    <location>
        <begin position="97"/>
        <end position="186"/>
    </location>
</feature>
<keyword evidence="4" id="KW-0967">Endosome</keyword>
<sequence>MYPGYPLNTSYNGVSLTNFDSVISKLSIDEVKDTFTDPEKIKEIVMSSDELMSLMSRKTQLLEENKAIAAENLKTEPSLLEKKTALADLHNKLKEAMDTYSMLKTRIDSHSTRQSPSTVHALLQAASVEAEEESDKIFEAFLSKEIDIDTFIKEFIPKRSLYNERHVKAEKLSQQLSAGTISSGMELQQQTIAPPTIPYPEIFQGPRFPMYP</sequence>
<dbReference type="Proteomes" id="UP001626550">
    <property type="component" value="Unassembled WGS sequence"/>
</dbReference>
<evidence type="ECO:0000259" key="8">
    <source>
        <dbReference type="PROSITE" id="PS51314"/>
    </source>
</evidence>